<protein>
    <submittedName>
        <fullName evidence="2">Uncharacterized protein</fullName>
    </submittedName>
</protein>
<proteinExistence type="predicted"/>
<organism evidence="2 3">
    <name type="scientific">Fusarium acutatum</name>
    <dbReference type="NCBI Taxonomy" id="78861"/>
    <lineage>
        <taxon>Eukaryota</taxon>
        <taxon>Fungi</taxon>
        <taxon>Dikarya</taxon>
        <taxon>Ascomycota</taxon>
        <taxon>Pezizomycotina</taxon>
        <taxon>Sordariomycetes</taxon>
        <taxon>Hypocreomycetidae</taxon>
        <taxon>Hypocreales</taxon>
        <taxon>Nectriaceae</taxon>
        <taxon>Fusarium</taxon>
        <taxon>Fusarium fujikuroi species complex</taxon>
    </lineage>
</organism>
<evidence type="ECO:0000313" key="3">
    <source>
        <dbReference type="Proteomes" id="UP000536711"/>
    </source>
</evidence>
<feature type="compositionally biased region" description="Low complexity" evidence="1">
    <location>
        <begin position="91"/>
        <end position="101"/>
    </location>
</feature>
<feature type="region of interest" description="Disordered" evidence="1">
    <location>
        <begin position="47"/>
        <end position="109"/>
    </location>
</feature>
<evidence type="ECO:0000313" key="2">
    <source>
        <dbReference type="EMBL" id="KAF4439101.1"/>
    </source>
</evidence>
<feature type="compositionally biased region" description="Basic residues" evidence="1">
    <location>
        <begin position="58"/>
        <end position="69"/>
    </location>
</feature>
<reference evidence="2 3" key="1">
    <citation type="submission" date="2020-01" db="EMBL/GenBank/DDBJ databases">
        <title>Identification and distribution of gene clusters putatively required for synthesis of sphingolipid metabolism inhibitors in phylogenetically diverse species of the filamentous fungus Fusarium.</title>
        <authorList>
            <person name="Kim H.-S."/>
            <person name="Busman M."/>
            <person name="Brown D.W."/>
            <person name="Divon H."/>
            <person name="Uhlig S."/>
            <person name="Proctor R.H."/>
        </authorList>
    </citation>
    <scope>NUCLEOTIDE SEQUENCE [LARGE SCALE GENOMIC DNA]</scope>
    <source>
        <strain evidence="2 3">NRRL 13308</strain>
    </source>
</reference>
<evidence type="ECO:0000256" key="1">
    <source>
        <dbReference type="SAM" id="MobiDB-lite"/>
    </source>
</evidence>
<dbReference type="EMBL" id="JAADJF010000098">
    <property type="protein sequence ID" value="KAF4439101.1"/>
    <property type="molecule type" value="Genomic_DNA"/>
</dbReference>
<accession>A0A8H4JW82</accession>
<sequence length="272" mass="30965">MAASPITVAVFHTPFWNLSNVAFLRDESHNVLVPALIYLRASDIEATRSSPPSLQRSHERKRKRPHRSHRDSSHQFVHQYSPYSEAEHSKSSPCSVDSSDSPGDHDRDSANILHKLNATEHERLLLHDLENEIRQDGYCGSAQSTLSFAPVSKRIRHDIDASRAREQKSPEEEKDEYERFCVFGIAFQHHNPSTTALKPARSPITVRGPHLESVNLMIDDVEEEHQTRALPRQDYKQGWVDFAELEDLNLDGEETTIHPNDIQSLAVVERKG</sequence>
<name>A0A8H4JW82_9HYPO</name>
<dbReference type="Proteomes" id="UP000536711">
    <property type="component" value="Unassembled WGS sequence"/>
</dbReference>
<dbReference type="AlphaFoldDB" id="A0A8H4JW82"/>
<comment type="caution">
    <text evidence="2">The sequence shown here is derived from an EMBL/GenBank/DDBJ whole genome shotgun (WGS) entry which is preliminary data.</text>
</comment>
<gene>
    <name evidence="2" type="ORF">FACUT_4455</name>
</gene>
<dbReference type="OrthoDB" id="5078261at2759"/>
<keyword evidence="3" id="KW-1185">Reference proteome</keyword>